<sequence>MAEYRRNSGKSYLLFKQDTMIQSYEYQMLKKNKIAGLLSFEITNENGEQQFWYDISGRHSLENWMEIQRLGTAFLRKFITALKGILEQMGEYLLDTDGISLAPAYIFVDAKEENFGFCCMPFAKKTLEESLRSFMEYYLSHMEHGNGEDIQKCYNVYEVCQMEHIRIEELLEILYEKENTEFFDREDEICQSRESEVKKPEIEEKDTDKKNTHKNLTEQKKKSRWKFPVMKKKIQTEAEFAYVFEPQEYVAESINPTVFLGSETNEIIGELRYEGDGNEQNIKINAPVFLIGNHNGEVDGKICDDTVSRIHAKITIEDGCYYMEDMNSTNGTYRNGELLNYMEKVKLEKNDRIVFSKEAYRFV</sequence>
<gene>
    <name evidence="3" type="ORF">H8S17_07365</name>
</gene>
<feature type="region of interest" description="Disordered" evidence="1">
    <location>
        <begin position="193"/>
        <end position="219"/>
    </location>
</feature>
<dbReference type="SMART" id="SM00240">
    <property type="entry name" value="FHA"/>
    <property type="match status" value="1"/>
</dbReference>
<evidence type="ECO:0000313" key="4">
    <source>
        <dbReference type="Proteomes" id="UP000606720"/>
    </source>
</evidence>
<dbReference type="RefSeq" id="WP_186866792.1">
    <property type="nucleotide sequence ID" value="NZ_JACOPH010000004.1"/>
</dbReference>
<dbReference type="Gene3D" id="2.60.200.20">
    <property type="match status" value="1"/>
</dbReference>
<organism evidence="3 4">
    <name type="scientific">Roseburia zhanii</name>
    <dbReference type="NCBI Taxonomy" id="2763064"/>
    <lineage>
        <taxon>Bacteria</taxon>
        <taxon>Bacillati</taxon>
        <taxon>Bacillota</taxon>
        <taxon>Clostridia</taxon>
        <taxon>Lachnospirales</taxon>
        <taxon>Lachnospiraceae</taxon>
        <taxon>Roseburia</taxon>
    </lineage>
</organism>
<evidence type="ECO:0000256" key="1">
    <source>
        <dbReference type="SAM" id="MobiDB-lite"/>
    </source>
</evidence>
<feature type="domain" description="FHA" evidence="2">
    <location>
        <begin position="289"/>
        <end position="339"/>
    </location>
</feature>
<dbReference type="CDD" id="cd00060">
    <property type="entry name" value="FHA"/>
    <property type="match status" value="1"/>
</dbReference>
<dbReference type="Pfam" id="PF00498">
    <property type="entry name" value="FHA"/>
    <property type="match status" value="1"/>
</dbReference>
<protein>
    <submittedName>
        <fullName evidence="3">FHA domain-containing protein</fullName>
    </submittedName>
</protein>
<dbReference type="PROSITE" id="PS50006">
    <property type="entry name" value="FHA_DOMAIN"/>
    <property type="match status" value="1"/>
</dbReference>
<proteinExistence type="predicted"/>
<accession>A0A923LPE7</accession>
<name>A0A923LPE7_9FIRM</name>
<dbReference type="AlphaFoldDB" id="A0A923LPE7"/>
<dbReference type="InterPro" id="IPR045962">
    <property type="entry name" value="DUF6382"/>
</dbReference>
<reference evidence="3" key="1">
    <citation type="submission" date="2020-08" db="EMBL/GenBank/DDBJ databases">
        <title>Genome public.</title>
        <authorList>
            <person name="Liu C."/>
            <person name="Sun Q."/>
        </authorList>
    </citation>
    <scope>NUCLEOTIDE SEQUENCE</scope>
    <source>
        <strain evidence="3">BX1005</strain>
    </source>
</reference>
<keyword evidence="4" id="KW-1185">Reference proteome</keyword>
<dbReference type="InterPro" id="IPR008984">
    <property type="entry name" value="SMAD_FHA_dom_sf"/>
</dbReference>
<evidence type="ECO:0000313" key="3">
    <source>
        <dbReference type="EMBL" id="MBC5714027.1"/>
    </source>
</evidence>
<dbReference type="Pfam" id="PF19909">
    <property type="entry name" value="DUF6382"/>
    <property type="match status" value="1"/>
</dbReference>
<dbReference type="InterPro" id="IPR000253">
    <property type="entry name" value="FHA_dom"/>
</dbReference>
<comment type="caution">
    <text evidence="3">The sequence shown here is derived from an EMBL/GenBank/DDBJ whole genome shotgun (WGS) entry which is preliminary data.</text>
</comment>
<dbReference type="Proteomes" id="UP000606720">
    <property type="component" value="Unassembled WGS sequence"/>
</dbReference>
<dbReference type="EMBL" id="JACOPH010000004">
    <property type="protein sequence ID" value="MBC5714027.1"/>
    <property type="molecule type" value="Genomic_DNA"/>
</dbReference>
<dbReference type="SUPFAM" id="SSF49879">
    <property type="entry name" value="SMAD/FHA domain"/>
    <property type="match status" value="1"/>
</dbReference>
<evidence type="ECO:0000259" key="2">
    <source>
        <dbReference type="PROSITE" id="PS50006"/>
    </source>
</evidence>